<keyword evidence="3" id="KW-1185">Reference proteome</keyword>
<name>A0AAN7REQ7_TRANT</name>
<dbReference type="Gene3D" id="3.40.30.10">
    <property type="entry name" value="Glutaredoxin"/>
    <property type="match status" value="1"/>
</dbReference>
<feature type="region of interest" description="Disordered" evidence="1">
    <location>
        <begin position="93"/>
        <end position="133"/>
    </location>
</feature>
<dbReference type="FunFam" id="3.40.30.10:FF:000361">
    <property type="entry name" value="Selenium binding protein"/>
    <property type="match status" value="1"/>
</dbReference>
<evidence type="ECO:0000313" key="2">
    <source>
        <dbReference type="EMBL" id="KAK4799595.1"/>
    </source>
</evidence>
<dbReference type="EMBL" id="JAXQNO010000004">
    <property type="protein sequence ID" value="KAK4799595.1"/>
    <property type="molecule type" value="Genomic_DNA"/>
</dbReference>
<evidence type="ECO:0000313" key="3">
    <source>
        <dbReference type="Proteomes" id="UP001346149"/>
    </source>
</evidence>
<feature type="compositionally biased region" description="Basic residues" evidence="1">
    <location>
        <begin position="105"/>
        <end position="116"/>
    </location>
</feature>
<evidence type="ECO:0000256" key="1">
    <source>
        <dbReference type="SAM" id="MobiDB-lite"/>
    </source>
</evidence>
<dbReference type="GO" id="GO:0005794">
    <property type="term" value="C:Golgi apparatus"/>
    <property type="evidence" value="ECO:0007669"/>
    <property type="project" value="TreeGrafter"/>
</dbReference>
<accession>A0AAN7REQ7</accession>
<dbReference type="InterPro" id="IPR052674">
    <property type="entry name" value="SelWTH-like"/>
</dbReference>
<dbReference type="Proteomes" id="UP001346149">
    <property type="component" value="Unassembled WGS sequence"/>
</dbReference>
<dbReference type="PANTHER" id="PTHR33638">
    <property type="entry name" value="SELENOPROTEIN H"/>
    <property type="match status" value="1"/>
</dbReference>
<reference evidence="2 3" key="1">
    <citation type="journal article" date="2023" name="Hortic Res">
        <title>Pangenome of water caltrop reveals structural variations and asymmetric subgenome divergence after allopolyploidization.</title>
        <authorList>
            <person name="Zhang X."/>
            <person name="Chen Y."/>
            <person name="Wang L."/>
            <person name="Yuan Y."/>
            <person name="Fang M."/>
            <person name="Shi L."/>
            <person name="Lu R."/>
            <person name="Comes H.P."/>
            <person name="Ma Y."/>
            <person name="Chen Y."/>
            <person name="Huang G."/>
            <person name="Zhou Y."/>
            <person name="Zheng Z."/>
            <person name="Qiu Y."/>
        </authorList>
    </citation>
    <scope>NUCLEOTIDE SEQUENCE [LARGE SCALE GENOMIC DNA]</scope>
    <source>
        <strain evidence="2">F231</strain>
    </source>
</reference>
<dbReference type="AlphaFoldDB" id="A0AAN7REQ7"/>
<gene>
    <name evidence="2" type="ORF">SAY86_024960</name>
</gene>
<organism evidence="2 3">
    <name type="scientific">Trapa natans</name>
    <name type="common">Water chestnut</name>
    <dbReference type="NCBI Taxonomy" id="22666"/>
    <lineage>
        <taxon>Eukaryota</taxon>
        <taxon>Viridiplantae</taxon>
        <taxon>Streptophyta</taxon>
        <taxon>Embryophyta</taxon>
        <taxon>Tracheophyta</taxon>
        <taxon>Spermatophyta</taxon>
        <taxon>Magnoliopsida</taxon>
        <taxon>eudicotyledons</taxon>
        <taxon>Gunneridae</taxon>
        <taxon>Pentapetalae</taxon>
        <taxon>rosids</taxon>
        <taxon>malvids</taxon>
        <taxon>Myrtales</taxon>
        <taxon>Lythraceae</taxon>
        <taxon>Trapa</taxon>
    </lineage>
</organism>
<feature type="region of interest" description="Disordered" evidence="1">
    <location>
        <begin position="54"/>
        <end position="80"/>
    </location>
</feature>
<dbReference type="PANTHER" id="PTHR33638:SF1">
    <property type="entry name" value="SELENOPROTEIN H"/>
    <property type="match status" value="1"/>
</dbReference>
<sequence>MRYSICLSSDPSIPHCTLSWTVSVTTEVEPSGERLTVGERGQYSAFQRGKITKGRGGLKMAPRKRMHRQAEGDGVAPPQTTRMTRSSALRILQDGSALPELPPQKKQKTLKRKKEKAVKPEKDAGTEETVGGVTATKSEGQEVKEAQPLPSKVKGKGRTVVIEHCKQCNSFKTRALQVKNGLESGVSGITVLVNPDKPRRGCFEVREEAGEKFVSLLGMKRPFTPMKALDMEKVVLQIIEKLNGVQ</sequence>
<evidence type="ECO:0008006" key="4">
    <source>
        <dbReference type="Google" id="ProtNLM"/>
    </source>
</evidence>
<comment type="caution">
    <text evidence="2">The sequence shown here is derived from an EMBL/GenBank/DDBJ whole genome shotgun (WGS) entry which is preliminary data.</text>
</comment>
<protein>
    <recommendedName>
        <fullName evidence="4">Selenoprotein H</fullName>
    </recommendedName>
</protein>
<proteinExistence type="predicted"/>